<evidence type="ECO:0000313" key="4">
    <source>
        <dbReference type="Proteomes" id="UP000613177"/>
    </source>
</evidence>
<dbReference type="PANTHER" id="PTHR46370">
    <property type="entry name" value="GPALPP MOTIFS-CONTAINING PROTEIN 1"/>
    <property type="match status" value="1"/>
</dbReference>
<dbReference type="EMBL" id="JAEPRE010000309">
    <property type="protein sequence ID" value="KAG2229109.1"/>
    <property type="molecule type" value="Genomic_DNA"/>
</dbReference>
<dbReference type="Proteomes" id="UP000613177">
    <property type="component" value="Unassembled WGS sequence"/>
</dbReference>
<organism evidence="3 4">
    <name type="scientific">Thamnidium elegans</name>
    <dbReference type="NCBI Taxonomy" id="101142"/>
    <lineage>
        <taxon>Eukaryota</taxon>
        <taxon>Fungi</taxon>
        <taxon>Fungi incertae sedis</taxon>
        <taxon>Mucoromycota</taxon>
        <taxon>Mucoromycotina</taxon>
        <taxon>Mucoromycetes</taxon>
        <taxon>Mucorales</taxon>
        <taxon>Mucorineae</taxon>
        <taxon>Mucoraceae</taxon>
        <taxon>Thamnidium</taxon>
    </lineage>
</organism>
<feature type="compositionally biased region" description="Low complexity" evidence="1">
    <location>
        <begin position="164"/>
        <end position="184"/>
    </location>
</feature>
<comment type="caution">
    <text evidence="3">The sequence shown here is derived from an EMBL/GenBank/DDBJ whole genome shotgun (WGS) entry which is preliminary data.</text>
</comment>
<sequence length="412" mass="46927">MIGPAIPEALLKKKQAIDNEIVISFSDDEEEESNVVGPQIPSHLLQQDTIGPQIPSSVNIGPQIPAHLLEKKEVNSDEIVMSDEDNTPQVGPYIPQHLLEKKKKQESVGPQIPDHILQQKRNNTEEIDISDEEDSNMTGPQIPAHLLNKTKPVVVADEVDPDDFAPALPPDLLQQRQQKTTQPTGRRRRPVGPTFPSGPMPPPSVEEDDYIVGPALPKDYNPEEEAKYSAIQAIEERAREAREAMEKKEANKDKVERPDWMLVPPEVDYLKKANSSKSRQFTNKTMTKEELDSTDWTLTPAQKQQRLEEIRSGKRQRTEEEINFSKVDMERMRNIQEYNSQTRPLTLLELHQQKKKKSKIPTSDIEDVTKRAFDREKDLLGTRKMDRKSKNELLKQSAQFGEKFGYGSSSFL</sequence>
<dbReference type="InterPro" id="IPR046331">
    <property type="entry name" value="GPAM1-like"/>
</dbReference>
<accession>A0A8H7SEY6</accession>
<dbReference type="InterPro" id="IPR022226">
    <property type="entry name" value="DUF3752"/>
</dbReference>
<name>A0A8H7SEY6_9FUNG</name>
<dbReference type="PANTHER" id="PTHR46370:SF1">
    <property type="entry name" value="GPALPP MOTIFS-CONTAINING PROTEIN 1"/>
    <property type="match status" value="1"/>
</dbReference>
<evidence type="ECO:0000313" key="3">
    <source>
        <dbReference type="EMBL" id="KAG2229109.1"/>
    </source>
</evidence>
<protein>
    <recommendedName>
        <fullName evidence="2">DUF3752 domain-containing protein</fullName>
    </recommendedName>
</protein>
<evidence type="ECO:0000256" key="1">
    <source>
        <dbReference type="SAM" id="MobiDB-lite"/>
    </source>
</evidence>
<feature type="region of interest" description="Disordered" evidence="1">
    <location>
        <begin position="160"/>
        <end position="224"/>
    </location>
</feature>
<dbReference type="AlphaFoldDB" id="A0A8H7SEY6"/>
<evidence type="ECO:0000259" key="2">
    <source>
        <dbReference type="Pfam" id="PF12572"/>
    </source>
</evidence>
<reference evidence="3" key="1">
    <citation type="submission" date="2021-01" db="EMBL/GenBank/DDBJ databases">
        <title>Metabolic potential, ecology and presence of endohyphal bacteria is reflected in genomic diversity of Mucoromycotina.</title>
        <authorList>
            <person name="Muszewska A."/>
            <person name="Okrasinska A."/>
            <person name="Steczkiewicz K."/>
            <person name="Drgas O."/>
            <person name="Orlowska M."/>
            <person name="Perlinska-Lenart U."/>
            <person name="Aleksandrzak-Piekarczyk T."/>
            <person name="Szatraj K."/>
            <person name="Zielenkiewicz U."/>
            <person name="Pilsyk S."/>
            <person name="Malc E."/>
            <person name="Mieczkowski P."/>
            <person name="Kruszewska J.S."/>
            <person name="Biernat P."/>
            <person name="Pawlowska J."/>
        </authorList>
    </citation>
    <scope>NUCLEOTIDE SEQUENCE</scope>
    <source>
        <strain evidence="3">WA0000018081</strain>
    </source>
</reference>
<dbReference type="Pfam" id="PF12572">
    <property type="entry name" value="DUF3752"/>
    <property type="match status" value="1"/>
</dbReference>
<proteinExistence type="predicted"/>
<feature type="domain" description="DUF3752" evidence="2">
    <location>
        <begin position="265"/>
        <end position="405"/>
    </location>
</feature>
<gene>
    <name evidence="3" type="ORF">INT48_000951</name>
</gene>
<dbReference type="OrthoDB" id="73491at2759"/>
<keyword evidence="4" id="KW-1185">Reference proteome</keyword>